<sequence length="448" mass="49463">MAAELPTHGKFEVTFTGKSIVKAIGPMPEAHVLRLSNLDLLSGRFPVTYFYFYRGPLPDNFSSVINSLKNSLAQTLNHFYPFAGRVVTNSSSNEPEIICDNNGALVVEAEANIPLRELDFYNLDQFLQGKLVSISQDIPLQIQVTRYTCEGISITFTFDHALGDATAFGKFLLSWSETALKKPISCVPDHRRNLHARQPPSYDPLIDQTFVACNMEEILNIPTPKALLKRLYHIDASSINMLQRLASTDVTRTKIEAFSAYVWKILATTIDESHAICKMGWLVDGRTRICDDQNSMTNYIGNVLSSAIAEASLGEVKTGSLSDVAKMVHHAITKVTNRTHFLDLIDWIESHRPGLMLSKIVLGRGGPALVVSSGRRFPVAELDFGFGRPVLGTVCSTIKRIGVGYMNQRPSAKGDGSWTISAILWPEMAAALESDSIFQPMSASHLQL</sequence>
<evidence type="ECO:0000313" key="3">
    <source>
        <dbReference type="Proteomes" id="UP001370490"/>
    </source>
</evidence>
<gene>
    <name evidence="2" type="ORF">RJ641_034992</name>
</gene>
<evidence type="ECO:0000256" key="1">
    <source>
        <dbReference type="ARBA" id="ARBA00009861"/>
    </source>
</evidence>
<dbReference type="PANTHER" id="PTHR31642:SF160">
    <property type="entry name" value="HXXXD-TYPE ACYL-TRANSFERASE FAMILY PROTEIN"/>
    <property type="match status" value="1"/>
</dbReference>
<evidence type="ECO:0000313" key="2">
    <source>
        <dbReference type="EMBL" id="KAK6934837.1"/>
    </source>
</evidence>
<dbReference type="AlphaFoldDB" id="A0AAN8VSB6"/>
<dbReference type="GO" id="GO:0016747">
    <property type="term" value="F:acyltransferase activity, transferring groups other than amino-acyl groups"/>
    <property type="evidence" value="ECO:0007669"/>
    <property type="project" value="TreeGrafter"/>
</dbReference>
<dbReference type="InterPro" id="IPR023213">
    <property type="entry name" value="CAT-like_dom_sf"/>
</dbReference>
<organism evidence="2 3">
    <name type="scientific">Dillenia turbinata</name>
    <dbReference type="NCBI Taxonomy" id="194707"/>
    <lineage>
        <taxon>Eukaryota</taxon>
        <taxon>Viridiplantae</taxon>
        <taxon>Streptophyta</taxon>
        <taxon>Embryophyta</taxon>
        <taxon>Tracheophyta</taxon>
        <taxon>Spermatophyta</taxon>
        <taxon>Magnoliopsida</taxon>
        <taxon>eudicotyledons</taxon>
        <taxon>Gunneridae</taxon>
        <taxon>Pentapetalae</taxon>
        <taxon>Dilleniales</taxon>
        <taxon>Dilleniaceae</taxon>
        <taxon>Dillenia</taxon>
    </lineage>
</organism>
<dbReference type="Gene3D" id="3.30.559.10">
    <property type="entry name" value="Chloramphenicol acetyltransferase-like domain"/>
    <property type="match status" value="2"/>
</dbReference>
<keyword evidence="3" id="KW-1185">Reference proteome</keyword>
<dbReference type="Pfam" id="PF02458">
    <property type="entry name" value="Transferase"/>
    <property type="match status" value="1"/>
</dbReference>
<dbReference type="EMBL" id="JBAMMX010000008">
    <property type="protein sequence ID" value="KAK6934837.1"/>
    <property type="molecule type" value="Genomic_DNA"/>
</dbReference>
<dbReference type="InterPro" id="IPR050317">
    <property type="entry name" value="Plant_Fungal_Acyltransferase"/>
</dbReference>
<comment type="similarity">
    <text evidence="1">Belongs to the plant acyltransferase family.</text>
</comment>
<accession>A0AAN8VSB6</accession>
<dbReference type="Proteomes" id="UP001370490">
    <property type="component" value="Unassembled WGS sequence"/>
</dbReference>
<proteinExistence type="inferred from homology"/>
<name>A0AAN8VSB6_9MAGN</name>
<dbReference type="PANTHER" id="PTHR31642">
    <property type="entry name" value="TRICHOTHECENE 3-O-ACETYLTRANSFERASE"/>
    <property type="match status" value="1"/>
</dbReference>
<protein>
    <submittedName>
        <fullName evidence="2">Uncharacterized protein</fullName>
    </submittedName>
</protein>
<comment type="caution">
    <text evidence="2">The sequence shown here is derived from an EMBL/GenBank/DDBJ whole genome shotgun (WGS) entry which is preliminary data.</text>
</comment>
<reference evidence="2 3" key="1">
    <citation type="submission" date="2023-12" db="EMBL/GenBank/DDBJ databases">
        <title>A high-quality genome assembly for Dillenia turbinata (Dilleniales).</title>
        <authorList>
            <person name="Chanderbali A."/>
        </authorList>
    </citation>
    <scope>NUCLEOTIDE SEQUENCE [LARGE SCALE GENOMIC DNA]</scope>
    <source>
        <strain evidence="2">LSX21</strain>
        <tissue evidence="2">Leaf</tissue>
    </source>
</reference>